<dbReference type="PANTHER" id="PTHR11439:SF463">
    <property type="entry name" value="REVERSE TRANSCRIPTASE TY1_COPIA-TYPE DOMAIN-CONTAINING PROTEIN"/>
    <property type="match status" value="1"/>
</dbReference>
<sequence length="279" mass="31745">MTTRGKSGIIKPNPKYAYVAQVQDIPNEPKTVKSALKYLGWLNAMQEELEALHPNNTWDLVPYFPKMHVIGSKWVFKTKLKVDGTLELLKARLVAKGYNQVESVDFSETFSPVIKLTTSRIVLSVAEVKGWDIRQLDVKNAFLHGKLQELVYMTQPLDTDWAGCPATKRSTIAFYTFIGSNCISWSAKKQQTIARSSEEAKYRAMASTTVELTWLSYILCDIGLHLPQPITLFCDNMSALHMSINPIFHARTKHIEIDYYYVYEQVALGLLITRFISLD</sequence>
<evidence type="ECO:0000313" key="3">
    <source>
        <dbReference type="Proteomes" id="UP001054252"/>
    </source>
</evidence>
<proteinExistence type="predicted"/>
<dbReference type="PANTHER" id="PTHR11439">
    <property type="entry name" value="GAG-POL-RELATED RETROTRANSPOSON"/>
    <property type="match status" value="1"/>
</dbReference>
<dbReference type="CDD" id="cd09272">
    <property type="entry name" value="RNase_HI_RT_Ty1"/>
    <property type="match status" value="1"/>
</dbReference>
<reference evidence="2 3" key="1">
    <citation type="journal article" date="2021" name="Commun. Biol.">
        <title>The genome of Shorea leprosula (Dipterocarpaceae) highlights the ecological relevance of drought in aseasonal tropical rainforests.</title>
        <authorList>
            <person name="Ng K.K.S."/>
            <person name="Kobayashi M.J."/>
            <person name="Fawcett J.A."/>
            <person name="Hatakeyama M."/>
            <person name="Paape T."/>
            <person name="Ng C.H."/>
            <person name="Ang C.C."/>
            <person name="Tnah L.H."/>
            <person name="Lee C.T."/>
            <person name="Nishiyama T."/>
            <person name="Sese J."/>
            <person name="O'Brien M.J."/>
            <person name="Copetti D."/>
            <person name="Mohd Noor M.I."/>
            <person name="Ong R.C."/>
            <person name="Putra M."/>
            <person name="Sireger I.Z."/>
            <person name="Indrioko S."/>
            <person name="Kosugi Y."/>
            <person name="Izuno A."/>
            <person name="Isagi Y."/>
            <person name="Lee S.L."/>
            <person name="Shimizu K.K."/>
        </authorList>
    </citation>
    <scope>NUCLEOTIDE SEQUENCE [LARGE SCALE GENOMIC DNA]</scope>
    <source>
        <strain evidence="2">214</strain>
    </source>
</reference>
<comment type="caution">
    <text evidence="2">The sequence shown here is derived from an EMBL/GenBank/DDBJ whole genome shotgun (WGS) entry which is preliminary data.</text>
</comment>
<protein>
    <recommendedName>
        <fullName evidence="1">Reverse transcriptase Ty1/copia-type domain-containing protein</fullName>
    </recommendedName>
</protein>
<gene>
    <name evidence="2" type="ORF">SLEP1_g11196</name>
</gene>
<organism evidence="2 3">
    <name type="scientific">Rubroshorea leprosula</name>
    <dbReference type="NCBI Taxonomy" id="152421"/>
    <lineage>
        <taxon>Eukaryota</taxon>
        <taxon>Viridiplantae</taxon>
        <taxon>Streptophyta</taxon>
        <taxon>Embryophyta</taxon>
        <taxon>Tracheophyta</taxon>
        <taxon>Spermatophyta</taxon>
        <taxon>Magnoliopsida</taxon>
        <taxon>eudicotyledons</taxon>
        <taxon>Gunneridae</taxon>
        <taxon>Pentapetalae</taxon>
        <taxon>rosids</taxon>
        <taxon>malvids</taxon>
        <taxon>Malvales</taxon>
        <taxon>Dipterocarpaceae</taxon>
        <taxon>Rubroshorea</taxon>
    </lineage>
</organism>
<accession>A0AAV5IK00</accession>
<evidence type="ECO:0000313" key="2">
    <source>
        <dbReference type="EMBL" id="GKU98162.1"/>
    </source>
</evidence>
<dbReference type="InterPro" id="IPR013103">
    <property type="entry name" value="RVT_2"/>
</dbReference>
<dbReference type="AlphaFoldDB" id="A0AAV5IK00"/>
<name>A0AAV5IK00_9ROSI</name>
<keyword evidence="3" id="KW-1185">Reference proteome</keyword>
<dbReference type="EMBL" id="BPVZ01000012">
    <property type="protein sequence ID" value="GKU98162.1"/>
    <property type="molecule type" value="Genomic_DNA"/>
</dbReference>
<dbReference type="Proteomes" id="UP001054252">
    <property type="component" value="Unassembled WGS sequence"/>
</dbReference>
<evidence type="ECO:0000259" key="1">
    <source>
        <dbReference type="Pfam" id="PF07727"/>
    </source>
</evidence>
<dbReference type="Pfam" id="PF07727">
    <property type="entry name" value="RVT_2"/>
    <property type="match status" value="1"/>
</dbReference>
<feature type="domain" description="Reverse transcriptase Ty1/copia-type" evidence="1">
    <location>
        <begin position="55"/>
        <end position="158"/>
    </location>
</feature>